<sequence>MRHVLRAVVALCAALGISLAFTSSAQAASNPVTVCGSGYYVQSSHKLGLYLETGGPQAIVYLLYNSSTGYNCAVTVVTGEQIGNPVSVGIRAEGGTWIKDSGNYNSYAGPVRVKAAGKCVQYSGSTRWWSSSSPYTDEYTSPLGWCG</sequence>
<protein>
    <submittedName>
        <fullName evidence="2">Spore-associated protein A</fullName>
    </submittedName>
</protein>
<evidence type="ECO:0000313" key="3">
    <source>
        <dbReference type="Proteomes" id="UP000235464"/>
    </source>
</evidence>
<dbReference type="EMBL" id="LT963352">
    <property type="protein sequence ID" value="SOR83160.1"/>
    <property type="molecule type" value="Genomic_DNA"/>
</dbReference>
<dbReference type="AlphaFoldDB" id="A0A2N9BIG6"/>
<name>A0A2N9BIG6_STRCX</name>
<accession>A0A2N9BIG6</accession>
<evidence type="ECO:0000256" key="1">
    <source>
        <dbReference type="SAM" id="SignalP"/>
    </source>
</evidence>
<dbReference type="OrthoDB" id="1099523at2"/>
<dbReference type="Proteomes" id="UP000235464">
    <property type="component" value="Chromosome I"/>
</dbReference>
<gene>
    <name evidence="2" type="primary">sapA_2</name>
    <name evidence="2" type="ORF">SCNRRL3882_6606</name>
</gene>
<organism evidence="2 3">
    <name type="scientific">Streptomyces chartreusis NRRL 3882</name>
    <dbReference type="NCBI Taxonomy" id="1079985"/>
    <lineage>
        <taxon>Bacteria</taxon>
        <taxon>Bacillati</taxon>
        <taxon>Actinomycetota</taxon>
        <taxon>Actinomycetes</taxon>
        <taxon>Kitasatosporales</taxon>
        <taxon>Streptomycetaceae</taxon>
        <taxon>Streptomyces</taxon>
    </lineage>
</organism>
<dbReference type="RefSeq" id="WP_010046453.1">
    <property type="nucleotide sequence ID" value="NZ_LT962942.1"/>
</dbReference>
<feature type="signal peptide" evidence="1">
    <location>
        <begin position="1"/>
        <end position="27"/>
    </location>
</feature>
<proteinExistence type="predicted"/>
<evidence type="ECO:0000313" key="2">
    <source>
        <dbReference type="EMBL" id="SOR83160.1"/>
    </source>
</evidence>
<keyword evidence="1" id="KW-0732">Signal</keyword>
<keyword evidence="3" id="KW-1185">Reference proteome</keyword>
<feature type="chain" id="PRO_5014951624" evidence="1">
    <location>
        <begin position="28"/>
        <end position="147"/>
    </location>
</feature>
<reference evidence="3" key="1">
    <citation type="submission" date="2017-11" db="EMBL/GenBank/DDBJ databases">
        <authorList>
            <person name="Wibberg D."/>
        </authorList>
    </citation>
    <scope>NUCLEOTIDE SEQUENCE [LARGE SCALE GENOMIC DNA]</scope>
</reference>